<evidence type="ECO:0000313" key="3">
    <source>
        <dbReference type="EMBL" id="EYR62698.1"/>
    </source>
</evidence>
<keyword evidence="2" id="KW-0472">Membrane</keyword>
<protein>
    <recommendedName>
        <fullName evidence="5">Cell division protein FtsL</fullName>
    </recommendedName>
</protein>
<evidence type="ECO:0000256" key="2">
    <source>
        <dbReference type="SAM" id="Phobius"/>
    </source>
</evidence>
<reference evidence="3 4" key="1">
    <citation type="submission" date="2014-01" db="EMBL/GenBank/DDBJ databases">
        <title>Actinotalea ferrariae CF5-4.</title>
        <authorList>
            <person name="Chen F."/>
            <person name="Li Y."/>
            <person name="Wang G."/>
        </authorList>
    </citation>
    <scope>NUCLEOTIDE SEQUENCE [LARGE SCALE GENOMIC DNA]</scope>
    <source>
        <strain evidence="3 4">CF5-4</strain>
    </source>
</reference>
<organism evidence="3 4">
    <name type="scientific">Actinotalea ferrariae CF5-4</name>
    <dbReference type="NCBI Taxonomy" id="948458"/>
    <lineage>
        <taxon>Bacteria</taxon>
        <taxon>Bacillati</taxon>
        <taxon>Actinomycetota</taxon>
        <taxon>Actinomycetes</taxon>
        <taxon>Micrococcales</taxon>
        <taxon>Cellulomonadaceae</taxon>
        <taxon>Actinotalea</taxon>
    </lineage>
</organism>
<feature type="transmembrane region" description="Helical" evidence="2">
    <location>
        <begin position="61"/>
        <end position="80"/>
    </location>
</feature>
<dbReference type="OrthoDB" id="5148572at2"/>
<evidence type="ECO:0000256" key="1">
    <source>
        <dbReference type="SAM" id="MobiDB-lite"/>
    </source>
</evidence>
<keyword evidence="2" id="KW-1133">Transmembrane helix</keyword>
<keyword evidence="4" id="KW-1185">Reference proteome</keyword>
<keyword evidence="2" id="KW-0812">Transmembrane</keyword>
<dbReference type="Proteomes" id="UP000019753">
    <property type="component" value="Unassembled WGS sequence"/>
</dbReference>
<evidence type="ECO:0008006" key="5">
    <source>
        <dbReference type="Google" id="ProtNLM"/>
    </source>
</evidence>
<comment type="caution">
    <text evidence="3">The sequence shown here is derived from an EMBL/GenBank/DDBJ whole genome shotgun (WGS) entry which is preliminary data.</text>
</comment>
<dbReference type="AlphaFoldDB" id="A0A021VNL5"/>
<gene>
    <name evidence="3" type="ORF">N866_05805</name>
</gene>
<proteinExistence type="predicted"/>
<feature type="compositionally biased region" description="Low complexity" evidence="1">
    <location>
        <begin position="1"/>
        <end position="29"/>
    </location>
</feature>
<sequence length="156" mass="15981">MSAAAPAVVPTVPSRRPATSTATAPATAPRPAPERRPAPAPARPRLHVVRAPEHARTRTPFVVLCMGVLAASLLGTLLLNTAMAQGEYDRFALQTELTRAAQEEQQLAGEMARLESPAQIAGAAASLGMVPSSGGGYLRLSDGAVLGNPTPAGADQ</sequence>
<dbReference type="RefSeq" id="WP_034227377.1">
    <property type="nucleotide sequence ID" value="NZ_AXCW01000186.1"/>
</dbReference>
<evidence type="ECO:0000313" key="4">
    <source>
        <dbReference type="Proteomes" id="UP000019753"/>
    </source>
</evidence>
<name>A0A021VNL5_9CELL</name>
<dbReference type="EMBL" id="AXCW01000186">
    <property type="protein sequence ID" value="EYR62698.1"/>
    <property type="molecule type" value="Genomic_DNA"/>
</dbReference>
<feature type="region of interest" description="Disordered" evidence="1">
    <location>
        <begin position="1"/>
        <end position="47"/>
    </location>
</feature>
<accession>A0A021VNL5</accession>